<dbReference type="RefSeq" id="WP_168109516.1">
    <property type="nucleotide sequence ID" value="NZ_VTOX01000010.1"/>
</dbReference>
<evidence type="ECO:0000256" key="1">
    <source>
        <dbReference type="SAM" id="MobiDB-lite"/>
    </source>
</evidence>
<keyword evidence="3" id="KW-1185">Reference proteome</keyword>
<evidence type="ECO:0000313" key="3">
    <source>
        <dbReference type="Proteomes" id="UP000521868"/>
    </source>
</evidence>
<proteinExistence type="predicted"/>
<feature type="region of interest" description="Disordered" evidence="1">
    <location>
        <begin position="42"/>
        <end position="74"/>
    </location>
</feature>
<name>A0A7X6DJL8_9BURK</name>
<protein>
    <submittedName>
        <fullName evidence="2">DUF3606 domain-containing protein</fullName>
    </submittedName>
</protein>
<sequence length="74" mass="8442">MNEASRDKPDRIDLNDKARCEQWVRKLNITHEQLREAVGAVGDNASDVEMHLKGSRATTNDEKVEKAPRQERPS</sequence>
<accession>A0A7X6DJL8</accession>
<dbReference type="Proteomes" id="UP000521868">
    <property type="component" value="Unassembled WGS sequence"/>
</dbReference>
<dbReference type="AlphaFoldDB" id="A0A7X6DJL8"/>
<dbReference type="Pfam" id="PF12244">
    <property type="entry name" value="DUF3606"/>
    <property type="match status" value="1"/>
</dbReference>
<reference evidence="2 3" key="1">
    <citation type="journal article" date="2020" name="Nature">
        <title>Bacterial chemolithoautotrophy via manganese oxidation.</title>
        <authorList>
            <person name="Yu H."/>
            <person name="Leadbetter J.R."/>
        </authorList>
    </citation>
    <scope>NUCLEOTIDE SEQUENCE [LARGE SCALE GENOMIC DNA]</scope>
    <source>
        <strain evidence="2 3">RBP-1</strain>
    </source>
</reference>
<evidence type="ECO:0000313" key="2">
    <source>
        <dbReference type="EMBL" id="NKE68397.1"/>
    </source>
</evidence>
<feature type="compositionally biased region" description="Basic and acidic residues" evidence="1">
    <location>
        <begin position="59"/>
        <end position="74"/>
    </location>
</feature>
<comment type="caution">
    <text evidence="2">The sequence shown here is derived from an EMBL/GenBank/DDBJ whole genome shotgun (WGS) entry which is preliminary data.</text>
</comment>
<gene>
    <name evidence="2" type="ORF">RAMLITH_21500</name>
</gene>
<dbReference type="InterPro" id="IPR022037">
    <property type="entry name" value="DUF3606"/>
</dbReference>
<organism evidence="2 3">
    <name type="scientific">Ramlibacter lithotrophicus</name>
    <dbReference type="NCBI Taxonomy" id="2606681"/>
    <lineage>
        <taxon>Bacteria</taxon>
        <taxon>Pseudomonadati</taxon>
        <taxon>Pseudomonadota</taxon>
        <taxon>Betaproteobacteria</taxon>
        <taxon>Burkholderiales</taxon>
        <taxon>Comamonadaceae</taxon>
        <taxon>Ramlibacter</taxon>
    </lineage>
</organism>
<dbReference type="EMBL" id="VTOX01000010">
    <property type="protein sequence ID" value="NKE68397.1"/>
    <property type="molecule type" value="Genomic_DNA"/>
</dbReference>